<feature type="domain" description="PPIase FKBP-type" evidence="8">
    <location>
        <begin position="181"/>
        <end position="273"/>
    </location>
</feature>
<dbReference type="Pfam" id="PF00254">
    <property type="entry name" value="FKBP_C"/>
    <property type="match status" value="2"/>
</dbReference>
<evidence type="ECO:0000256" key="7">
    <source>
        <dbReference type="SAM" id="MobiDB-lite"/>
    </source>
</evidence>
<evidence type="ECO:0000256" key="6">
    <source>
        <dbReference type="PROSITE-ProRule" id="PRU00277"/>
    </source>
</evidence>
<dbReference type="PANTHER" id="PTHR43811">
    <property type="entry name" value="FKBP-TYPE PEPTIDYL-PROLYL CIS-TRANS ISOMERASE FKPA"/>
    <property type="match status" value="1"/>
</dbReference>
<comment type="catalytic activity">
    <reaction evidence="1 6">
        <text>[protein]-peptidylproline (omega=180) = [protein]-peptidylproline (omega=0)</text>
        <dbReference type="Rhea" id="RHEA:16237"/>
        <dbReference type="Rhea" id="RHEA-COMP:10747"/>
        <dbReference type="Rhea" id="RHEA-COMP:10748"/>
        <dbReference type="ChEBI" id="CHEBI:83833"/>
        <dbReference type="ChEBI" id="CHEBI:83834"/>
        <dbReference type="EC" id="5.2.1.8"/>
    </reaction>
</comment>
<dbReference type="PANTHER" id="PTHR43811:SF19">
    <property type="entry name" value="39 KDA FK506-BINDING NUCLEAR PROTEIN"/>
    <property type="match status" value="1"/>
</dbReference>
<sequence>MVGQGVIQEVAVMSVAPLSVGFGRHRPFRPDEFPGPNNQFRSPPLPPSGDEGPEPAGLGAGWEHPDSAHTIQHIHRCGDQTGRGPNLTGDTCVRTLPTFLTLTAVAAVALTGCAASPASSPTPSATTTPVACTDPGATSDAVTVAGDATAEPTVTFEAPLATKATERTVITEGTGDAIEEGDSVAISYAAYNATTGAKLTAGGFGDAAGLTVNVVNGQGVIPGILKGVACSNVGDRVAVVFPPADGFGETGNTDLGVAATDQLLFVIDIKEKLPTRATGEDQEPTDGFPTVKLADDGAPTVTMPKSDPPTDLAVEVLKKGDGAAVTETSTVTVQYTGAIWDTGKVFDQSWGVGPTSFPVSGLITGFTQGLVGQTVGSQVVIVIPPGELGYEGGNETAGISETDTLVFVVDIIAAA</sequence>
<evidence type="ECO:0000259" key="8">
    <source>
        <dbReference type="PROSITE" id="PS50059"/>
    </source>
</evidence>
<evidence type="ECO:0000256" key="5">
    <source>
        <dbReference type="ARBA" id="ARBA00023235"/>
    </source>
</evidence>
<accession>A0A2S3ZPC3</accession>
<evidence type="ECO:0000256" key="4">
    <source>
        <dbReference type="ARBA" id="ARBA00023110"/>
    </source>
</evidence>
<evidence type="ECO:0000256" key="3">
    <source>
        <dbReference type="ARBA" id="ARBA00013194"/>
    </source>
</evidence>
<feature type="region of interest" description="Disordered" evidence="7">
    <location>
        <begin position="27"/>
        <end position="61"/>
    </location>
</feature>
<keyword evidence="5 6" id="KW-0413">Isomerase</keyword>
<organism evidence="9 10">
    <name type="scientific">Cryobacterium zongtaii</name>
    <dbReference type="NCBI Taxonomy" id="1259217"/>
    <lineage>
        <taxon>Bacteria</taxon>
        <taxon>Bacillati</taxon>
        <taxon>Actinomycetota</taxon>
        <taxon>Actinomycetes</taxon>
        <taxon>Micrococcales</taxon>
        <taxon>Microbacteriaceae</taxon>
        <taxon>Cryobacterium</taxon>
    </lineage>
</organism>
<evidence type="ECO:0000256" key="1">
    <source>
        <dbReference type="ARBA" id="ARBA00000971"/>
    </source>
</evidence>
<protein>
    <recommendedName>
        <fullName evidence="3 6">peptidylprolyl isomerase</fullName>
        <ecNumber evidence="3 6">5.2.1.8</ecNumber>
    </recommendedName>
</protein>
<proteinExistence type="inferred from homology"/>
<dbReference type="InterPro" id="IPR001179">
    <property type="entry name" value="PPIase_FKBP_dom"/>
</dbReference>
<name>A0A2S3ZPC3_9MICO</name>
<comment type="caution">
    <text evidence="9">The sequence shown here is derived from an EMBL/GenBank/DDBJ whole genome shotgun (WGS) entry which is preliminary data.</text>
</comment>
<dbReference type="EMBL" id="PPXF01000012">
    <property type="protein sequence ID" value="POH71076.1"/>
    <property type="molecule type" value="Genomic_DNA"/>
</dbReference>
<dbReference type="AlphaFoldDB" id="A0A2S3ZPC3"/>
<dbReference type="EC" id="5.2.1.8" evidence="3 6"/>
<dbReference type="PROSITE" id="PS50059">
    <property type="entry name" value="FKBP_PPIASE"/>
    <property type="match status" value="2"/>
</dbReference>
<dbReference type="Gene3D" id="3.10.50.40">
    <property type="match status" value="2"/>
</dbReference>
<evidence type="ECO:0000313" key="9">
    <source>
        <dbReference type="EMBL" id="POH71076.1"/>
    </source>
</evidence>
<evidence type="ECO:0000256" key="2">
    <source>
        <dbReference type="ARBA" id="ARBA00006577"/>
    </source>
</evidence>
<reference evidence="9 10" key="1">
    <citation type="submission" date="2018-01" db="EMBL/GenBank/DDBJ databases">
        <title>Cryobacterium sp. nov., from glaciers in China.</title>
        <authorList>
            <person name="Liu Q."/>
            <person name="Xin Y.-H."/>
        </authorList>
    </citation>
    <scope>NUCLEOTIDE SEQUENCE [LARGE SCALE GENOMIC DNA]</scope>
    <source>
        <strain evidence="9 10">TMB1-8</strain>
    </source>
</reference>
<evidence type="ECO:0000313" key="10">
    <source>
        <dbReference type="Proteomes" id="UP000237104"/>
    </source>
</evidence>
<gene>
    <name evidence="9" type="ORF">C3B59_02285</name>
</gene>
<dbReference type="GO" id="GO:0003755">
    <property type="term" value="F:peptidyl-prolyl cis-trans isomerase activity"/>
    <property type="evidence" value="ECO:0007669"/>
    <property type="project" value="UniProtKB-KW"/>
</dbReference>
<dbReference type="SUPFAM" id="SSF54534">
    <property type="entry name" value="FKBP-like"/>
    <property type="match status" value="2"/>
</dbReference>
<dbReference type="InterPro" id="IPR046357">
    <property type="entry name" value="PPIase_dom_sf"/>
</dbReference>
<feature type="domain" description="PPIase FKBP-type" evidence="8">
    <location>
        <begin position="328"/>
        <end position="415"/>
    </location>
</feature>
<dbReference type="Proteomes" id="UP000237104">
    <property type="component" value="Unassembled WGS sequence"/>
</dbReference>
<keyword evidence="4 6" id="KW-0697">Rotamase</keyword>
<comment type="similarity">
    <text evidence="2">Belongs to the FKBP-type PPIase family.</text>
</comment>